<reference evidence="1" key="1">
    <citation type="journal article" date="2015" name="Nature">
        <title>Complex archaea that bridge the gap between prokaryotes and eukaryotes.</title>
        <authorList>
            <person name="Spang A."/>
            <person name="Saw J.H."/>
            <person name="Jorgensen S.L."/>
            <person name="Zaremba-Niedzwiedzka K."/>
            <person name="Martijn J."/>
            <person name="Lind A.E."/>
            <person name="van Eijk R."/>
            <person name="Schleper C."/>
            <person name="Guy L."/>
            <person name="Ettema T.J."/>
        </authorList>
    </citation>
    <scope>NUCLEOTIDE SEQUENCE</scope>
</reference>
<gene>
    <name evidence="1" type="ORF">LCGC14_1442700</name>
</gene>
<dbReference type="AlphaFoldDB" id="A0A0F9K6E5"/>
<organism evidence="1">
    <name type="scientific">marine sediment metagenome</name>
    <dbReference type="NCBI Taxonomy" id="412755"/>
    <lineage>
        <taxon>unclassified sequences</taxon>
        <taxon>metagenomes</taxon>
        <taxon>ecological metagenomes</taxon>
    </lineage>
</organism>
<name>A0A0F9K6E5_9ZZZZ</name>
<dbReference type="EMBL" id="LAZR01009852">
    <property type="protein sequence ID" value="KKM70251.1"/>
    <property type="molecule type" value="Genomic_DNA"/>
</dbReference>
<comment type="caution">
    <text evidence="1">The sequence shown here is derived from an EMBL/GenBank/DDBJ whole genome shotgun (WGS) entry which is preliminary data.</text>
</comment>
<protein>
    <submittedName>
        <fullName evidence="1">Uncharacterized protein</fullName>
    </submittedName>
</protein>
<evidence type="ECO:0000313" key="1">
    <source>
        <dbReference type="EMBL" id="KKM70251.1"/>
    </source>
</evidence>
<sequence>MVESKYVSGRDGASRGSYTLITDAGVEIKTAYEAEVNAYTDTKNTKLGGVATNATKYPDTGEQAFLDADRTKLDGIPERGAEDAVAGDYLELANDAQWSTQTTFYVKLKETYISRAGAYRVKFSIKTMVGGISCYGRIYKNGEAVGLLRSNISTSYIEYSEDIAGLARGDLLQIYCKSQFAGQQTRVINFRLYTDNPLHSIIIT</sequence>
<accession>A0A0F9K6E5</accession>
<proteinExistence type="predicted"/>